<organism evidence="1 2">
    <name type="scientific">Maridesulfovibrio hydrothermalis AM13 = DSM 14728</name>
    <dbReference type="NCBI Taxonomy" id="1121451"/>
    <lineage>
        <taxon>Bacteria</taxon>
        <taxon>Pseudomonadati</taxon>
        <taxon>Thermodesulfobacteriota</taxon>
        <taxon>Desulfovibrionia</taxon>
        <taxon>Desulfovibrionales</taxon>
        <taxon>Desulfovibrionaceae</taxon>
        <taxon>Maridesulfovibrio</taxon>
    </lineage>
</organism>
<dbReference type="PATRIC" id="fig|1121451.3.peg.2009"/>
<dbReference type="EMBL" id="FO203522">
    <property type="protein sequence ID" value="CCO24046.1"/>
    <property type="molecule type" value="Genomic_DNA"/>
</dbReference>
<dbReference type="eggNOG" id="ENOG5032NU8">
    <property type="taxonomic scope" value="Bacteria"/>
</dbReference>
<evidence type="ECO:0000313" key="2">
    <source>
        <dbReference type="Proteomes" id="UP000010808"/>
    </source>
</evidence>
<dbReference type="AlphaFoldDB" id="L0RES2"/>
<dbReference type="KEGG" id="dhy:DESAM_21769"/>
<protein>
    <submittedName>
        <fullName evidence="1">Uncharacterized protein</fullName>
    </submittedName>
</protein>
<reference evidence="1 2" key="1">
    <citation type="submission" date="2012-10" db="EMBL/GenBank/DDBJ databases">
        <authorList>
            <person name="Genoscope - CEA"/>
        </authorList>
    </citation>
    <scope>NUCLEOTIDE SEQUENCE [LARGE SCALE GENOMIC DNA]</scope>
    <source>
        <strain evidence="2">AM13 / DSM 14728</strain>
    </source>
</reference>
<accession>L0RES2</accession>
<keyword evidence="2" id="KW-1185">Reference proteome</keyword>
<gene>
    <name evidence="1" type="ORF">DESAM_21769</name>
</gene>
<dbReference type="STRING" id="1121451.DESAM_21769"/>
<sequence length="266" mass="31363">MTRKADPFYQHNDKGEIVQYAVCPDCNNPIQIIGLYTKLKNTDHPYGKHCTRSIRDIADYNAQAFEYCSLANPNRSLNKDMKRKSKGEKGEQIISIIRNYFDQIAFIFSKFTGIYMSRGLAVRMLKKYKSSEGYLYFGANSMNVPWIFAYMANNHSLFGQKIVDDTLRELIKKNCQNIYFEGEWIRTKKYTDIEFWFTKHRQTMTPENGLSESMELKLTYNGKTFFSKKIDFDHDYFQNLMNYSDDCRTRKKELTDKAKEFFPAAD</sequence>
<evidence type="ECO:0000313" key="1">
    <source>
        <dbReference type="EMBL" id="CCO24046.1"/>
    </source>
</evidence>
<name>L0RES2_9BACT</name>
<dbReference type="Proteomes" id="UP000010808">
    <property type="component" value="Chromosome"/>
</dbReference>
<proteinExistence type="predicted"/>
<dbReference type="HOGENOM" id="CLU_080712_0_0_7"/>